<dbReference type="Gene3D" id="3.40.50.2300">
    <property type="match status" value="1"/>
</dbReference>
<reference key="2">
    <citation type="submission" date="2011-11" db="EMBL/GenBank/DDBJ databases">
        <authorList>
            <person name="Shin S.H."/>
            <person name="Kim S."/>
            <person name="Kim J.Y."/>
        </authorList>
    </citation>
    <scope>NUCLEOTIDE SEQUENCE</scope>
    <source>
        <strain>HPL-003</strain>
    </source>
</reference>
<dbReference type="SUPFAM" id="SSF53822">
    <property type="entry name" value="Periplasmic binding protein-like I"/>
    <property type="match status" value="1"/>
</dbReference>
<dbReference type="eggNOG" id="COG1609">
    <property type="taxonomic scope" value="Bacteria"/>
</dbReference>
<evidence type="ECO:0000256" key="1">
    <source>
        <dbReference type="SAM" id="Phobius"/>
    </source>
</evidence>
<gene>
    <name evidence="2" type="ordered locus">HPL003_18850</name>
</gene>
<dbReference type="Proteomes" id="UP000005876">
    <property type="component" value="Chromosome"/>
</dbReference>
<dbReference type="OrthoDB" id="2026446at2"/>
<reference evidence="3" key="1">
    <citation type="submission" date="2011-11" db="EMBL/GenBank/DDBJ databases">
        <title>Complete sequence of Paenibacillus terrae HPL-003.</title>
        <authorList>
            <person name="Shin S.H."/>
            <person name="Kim S."/>
            <person name="Kim J.Y."/>
        </authorList>
    </citation>
    <scope>NUCLEOTIDE SEQUENCE [LARGE SCALE GENOMIC DNA]</scope>
    <source>
        <strain evidence="3">HPL-003</strain>
    </source>
</reference>
<dbReference type="STRING" id="985665.HPL003_18850"/>
<feature type="transmembrane region" description="Helical" evidence="1">
    <location>
        <begin position="56"/>
        <end position="77"/>
    </location>
</feature>
<organism evidence="2 3">
    <name type="scientific">Paenibacillus terrae (strain HPL-003)</name>
    <dbReference type="NCBI Taxonomy" id="985665"/>
    <lineage>
        <taxon>Bacteria</taxon>
        <taxon>Bacillati</taxon>
        <taxon>Bacillota</taxon>
        <taxon>Bacilli</taxon>
        <taxon>Bacillales</taxon>
        <taxon>Paenibacillaceae</taxon>
        <taxon>Paenibacillus</taxon>
    </lineage>
</organism>
<name>G7W123_PAETH</name>
<dbReference type="AlphaFoldDB" id="G7W123"/>
<accession>G7W123</accession>
<evidence type="ECO:0000313" key="3">
    <source>
        <dbReference type="Proteomes" id="UP000005876"/>
    </source>
</evidence>
<dbReference type="KEGG" id="pta:HPL003_18850"/>
<sequence length="96" mass="10721">MGFDNTEVAHLLDLTTIDYPVVQQAENAFSILQNRWNNTNNGLNTLSYKLVERKSLNAISLLAALLLVLSYVVSCNLNKKNTSSKSMDDVSFFGTY</sequence>
<protein>
    <submittedName>
        <fullName evidence="2">Uncharacterized protein</fullName>
    </submittedName>
</protein>
<keyword evidence="1" id="KW-0812">Transmembrane</keyword>
<dbReference type="InterPro" id="IPR028082">
    <property type="entry name" value="Peripla_BP_I"/>
</dbReference>
<keyword evidence="1" id="KW-1133">Transmembrane helix</keyword>
<reference evidence="2 3" key="3">
    <citation type="journal article" date="2012" name="J. Bacteriol.">
        <title>Genome Sequence of Paenibacillus terrae HPL-003, a Xylanase-Producing Bacterium Isolated from Soil Found in Forest Residue.</title>
        <authorList>
            <person name="Shin S.H."/>
            <person name="Kim S."/>
            <person name="Kim J.Y."/>
            <person name="Song H.Y."/>
            <person name="Cho S.J."/>
            <person name="Kim D.R."/>
            <person name="Lee K.I."/>
            <person name="Lim H.K."/>
            <person name="Park N.J."/>
            <person name="Hwang I.T."/>
            <person name="Yang K.S."/>
        </authorList>
    </citation>
    <scope>NUCLEOTIDE SEQUENCE [LARGE SCALE GENOMIC DNA]</scope>
    <source>
        <strain evidence="2 3">HPL-003</strain>
    </source>
</reference>
<evidence type="ECO:0000313" key="2">
    <source>
        <dbReference type="EMBL" id="AET60512.1"/>
    </source>
</evidence>
<proteinExistence type="predicted"/>
<keyword evidence="1" id="KW-0472">Membrane</keyword>
<dbReference type="HOGENOM" id="CLU_2357122_0_0_9"/>
<dbReference type="EMBL" id="CP003107">
    <property type="protein sequence ID" value="AET60512.1"/>
    <property type="molecule type" value="Genomic_DNA"/>
</dbReference>